<dbReference type="RefSeq" id="WP_189990980.1">
    <property type="nucleotide sequence ID" value="NZ_BMZS01000006.1"/>
</dbReference>
<dbReference type="InterPro" id="IPR031730">
    <property type="entry name" value="Carbam_trans_C"/>
</dbReference>
<proteinExistence type="inferred from homology"/>
<name>A0A918XTD8_9PROT</name>
<dbReference type="Pfam" id="PF02543">
    <property type="entry name" value="Carbam_trans_N"/>
    <property type="match status" value="1"/>
</dbReference>
<evidence type="ECO:0000256" key="1">
    <source>
        <dbReference type="ARBA" id="ARBA00006129"/>
    </source>
</evidence>
<comment type="similarity">
    <text evidence="1">Belongs to the NodU/CmcH family.</text>
</comment>
<keyword evidence="5" id="KW-1185">Reference proteome</keyword>
<dbReference type="Gene3D" id="3.30.420.40">
    <property type="match status" value="2"/>
</dbReference>
<evidence type="ECO:0000313" key="5">
    <source>
        <dbReference type="Proteomes" id="UP000630353"/>
    </source>
</evidence>
<evidence type="ECO:0000259" key="3">
    <source>
        <dbReference type="Pfam" id="PF16861"/>
    </source>
</evidence>
<dbReference type="GO" id="GO:0003824">
    <property type="term" value="F:catalytic activity"/>
    <property type="evidence" value="ECO:0007669"/>
    <property type="project" value="InterPro"/>
</dbReference>
<feature type="domain" description="Carbamoyltransferase C-terminal" evidence="3">
    <location>
        <begin position="497"/>
        <end position="659"/>
    </location>
</feature>
<accession>A0A918XTD8</accession>
<evidence type="ECO:0008006" key="6">
    <source>
        <dbReference type="Google" id="ProtNLM"/>
    </source>
</evidence>
<reference evidence="4" key="1">
    <citation type="journal article" date="2014" name="Int. J. Syst. Evol. Microbiol.">
        <title>Complete genome sequence of Corynebacterium casei LMG S-19264T (=DSM 44701T), isolated from a smear-ripened cheese.</title>
        <authorList>
            <consortium name="US DOE Joint Genome Institute (JGI-PGF)"/>
            <person name="Walter F."/>
            <person name="Albersmeier A."/>
            <person name="Kalinowski J."/>
            <person name="Ruckert C."/>
        </authorList>
    </citation>
    <scope>NUCLEOTIDE SEQUENCE</scope>
    <source>
        <strain evidence="4">KCTC 42651</strain>
    </source>
</reference>
<dbReference type="Proteomes" id="UP000630353">
    <property type="component" value="Unassembled WGS sequence"/>
</dbReference>
<feature type="domain" description="Carbamoyltransferase" evidence="2">
    <location>
        <begin position="195"/>
        <end position="437"/>
    </location>
</feature>
<dbReference type="InterPro" id="IPR051338">
    <property type="entry name" value="NodU/CmcH_Carbamoyltrnsfr"/>
</dbReference>
<dbReference type="CDD" id="cd24033">
    <property type="entry name" value="ASKHA_NBD_NodU_CmcH-like_N"/>
    <property type="match status" value="1"/>
</dbReference>
<dbReference type="AlphaFoldDB" id="A0A918XTD8"/>
<dbReference type="Pfam" id="PF16861">
    <property type="entry name" value="Carbam_trans_C"/>
    <property type="match status" value="1"/>
</dbReference>
<gene>
    <name evidence="4" type="ORF">GCM10017083_30060</name>
</gene>
<sequence>MLCLGLSVAHDAGVAVVEDGHLRGLIQRERVARHKRCALVTADFLNESLQRFGLAWSDVDVVAIATCQSWPYLFVEQERFRFDYDLNALARFPFKPEIRQYATAALNQPLALKRLADVVPRIHGGAYSEYLVDDVAGLDHERDALWCFEWPYYLDWWHKPHDQQSLGNWCARIPKLKEMHQGYMPIRVTLDGVSKPGLLVPHHLAHAAYAFYQSDADRAAVHTLDNGDVFRHDLGYVGGIYAYGEGNRLVTIGPNYNIHGHLYQRTAERLKLGHGSGAGKLMGLAPYGRARFADQAMVGNAYEVFGESYAHGTKTSLYTVLEPMHRRMQELLPGLYDDPDAWIDGVDPDARGSNDLRRAGVDLAASAQWIFEQSSLLAARSLSVGLARAGFPVPTLCLGGGGALNCPANTLVHDHGAFRDVLIAPACDDSGLPVGAAQAVVHDVFDVARESQGHGGSASAYRGLAYTRADLDRALAAHGEDLVAEDRVDAAADAGRAVAAGAIVGWFEGRSEIGPRALGHRSLLADPRPAANWRRVNELKRREVWRPFAPAVLKERAGDWFRGGPSNSPHMLFTAQVRNDRLPAITHVDGSARVQTVADDTGQFRRVVEAFDAETGVPVVLNTSFNGPGEPIVETPGDALRFLATTEVDAVYVDGVKVTRRGG</sequence>
<dbReference type="EMBL" id="BMZS01000006">
    <property type="protein sequence ID" value="GHD53402.1"/>
    <property type="molecule type" value="Genomic_DNA"/>
</dbReference>
<dbReference type="PANTHER" id="PTHR34847">
    <property type="entry name" value="NODULATION PROTEIN U"/>
    <property type="match status" value="1"/>
</dbReference>
<protein>
    <recommendedName>
        <fullName evidence="6">Carbamoyltransferase</fullName>
    </recommendedName>
</protein>
<evidence type="ECO:0000313" key="4">
    <source>
        <dbReference type="EMBL" id="GHD53402.1"/>
    </source>
</evidence>
<evidence type="ECO:0000259" key="2">
    <source>
        <dbReference type="Pfam" id="PF02543"/>
    </source>
</evidence>
<dbReference type="InterPro" id="IPR003696">
    <property type="entry name" value="Carbtransf_dom"/>
</dbReference>
<organism evidence="4 5">
    <name type="scientific">Thalassobaculum fulvum</name>
    <dbReference type="NCBI Taxonomy" id="1633335"/>
    <lineage>
        <taxon>Bacteria</taxon>
        <taxon>Pseudomonadati</taxon>
        <taxon>Pseudomonadota</taxon>
        <taxon>Alphaproteobacteria</taxon>
        <taxon>Rhodospirillales</taxon>
        <taxon>Thalassobaculaceae</taxon>
        <taxon>Thalassobaculum</taxon>
    </lineage>
</organism>
<dbReference type="InterPro" id="IPR038152">
    <property type="entry name" value="Carbam_trans_C_sf"/>
</dbReference>
<dbReference type="PANTHER" id="PTHR34847:SF1">
    <property type="entry name" value="NODULATION PROTEIN U"/>
    <property type="match status" value="1"/>
</dbReference>
<dbReference type="Gene3D" id="3.90.870.20">
    <property type="entry name" value="Carbamoyltransferase, C-terminal domain"/>
    <property type="match status" value="1"/>
</dbReference>
<reference evidence="4" key="2">
    <citation type="submission" date="2020-09" db="EMBL/GenBank/DDBJ databases">
        <authorList>
            <person name="Sun Q."/>
            <person name="Kim S."/>
        </authorList>
    </citation>
    <scope>NUCLEOTIDE SEQUENCE</scope>
    <source>
        <strain evidence="4">KCTC 42651</strain>
    </source>
</reference>
<comment type="caution">
    <text evidence="4">The sequence shown here is derived from an EMBL/GenBank/DDBJ whole genome shotgun (WGS) entry which is preliminary data.</text>
</comment>